<reference evidence="1 2" key="1">
    <citation type="submission" date="2015-11" db="EMBL/GenBank/DDBJ databases">
        <title>Genomic analysis of 38 Legionella species identifies large and diverse effector repertoires.</title>
        <authorList>
            <person name="Burstein D."/>
            <person name="Amaro F."/>
            <person name="Zusman T."/>
            <person name="Lifshitz Z."/>
            <person name="Cohen O."/>
            <person name="Gilbert J.A."/>
            <person name="Pupko T."/>
            <person name="Shuman H.A."/>
            <person name="Segal G."/>
        </authorList>
    </citation>
    <scope>NUCLEOTIDE SEQUENCE [LARGE SCALE GENOMIC DNA]</scope>
    <source>
        <strain evidence="1 2">WA-270A-C2</strain>
    </source>
</reference>
<keyword evidence="2" id="KW-1185">Reference proteome</keyword>
<dbReference type="OrthoDB" id="5650934at2"/>
<dbReference type="PATRIC" id="fig|458.5.peg.354"/>
<accession>A0A0W0Y046</accession>
<evidence type="ECO:0000313" key="1">
    <source>
        <dbReference type="EMBL" id="KTD49902.1"/>
    </source>
</evidence>
<dbReference type="STRING" id="458.Lrub_0344"/>
<evidence type="ECO:0000313" key="2">
    <source>
        <dbReference type="Proteomes" id="UP000054608"/>
    </source>
</evidence>
<dbReference type="AlphaFoldDB" id="A0A0W0Y046"/>
<sequence length="374" mass="41795">MAVKINPERLIRASGNGLINTVQSLCEPYRLIHIPRDVLDQAVLNALQGAVLFKDNNPLKAEQCWQIVDILCHARCHDHHVSEKCLDKVLLAAVSSERTGVVRRLLQLKPPLFPGTDTIHAAFQTAITLNSSHKWELMICLCRMGISEDRRTLVFTELAKALQWRAIDSLYAAGLRPHQLGVDFMLHHAAKNAQWDVFQNIIALQEPGKQAAGQFLKMAVRAGQSAIVFQLCKLTTDNAVAKDILLEAMAIAKATKQLAIACHLKAHFIASDCLKPLAAVFSLLKDYLPPENHLSTFFKANEDSIGHLKEVAFSIARGYPEDEEESQIIRDIIFSLKSNPLYLNDLPFIAMVNYIVEHYTDDHYVGHSGTHTLQ</sequence>
<name>A0A0W0Y046_9GAMM</name>
<dbReference type="RefSeq" id="WP_058530473.1">
    <property type="nucleotide sequence ID" value="NZ_CAAAIN010000008.1"/>
</dbReference>
<dbReference type="EMBL" id="LNYT01000004">
    <property type="protein sequence ID" value="KTD49902.1"/>
    <property type="molecule type" value="Genomic_DNA"/>
</dbReference>
<proteinExistence type="predicted"/>
<dbReference type="Proteomes" id="UP000054608">
    <property type="component" value="Unassembled WGS sequence"/>
</dbReference>
<organism evidence="1 2">
    <name type="scientific">Legionella rubrilucens</name>
    <dbReference type="NCBI Taxonomy" id="458"/>
    <lineage>
        <taxon>Bacteria</taxon>
        <taxon>Pseudomonadati</taxon>
        <taxon>Pseudomonadota</taxon>
        <taxon>Gammaproteobacteria</taxon>
        <taxon>Legionellales</taxon>
        <taxon>Legionellaceae</taxon>
        <taxon>Legionella</taxon>
    </lineage>
</organism>
<gene>
    <name evidence="1" type="ORF">Lrub_0344</name>
</gene>
<evidence type="ECO:0008006" key="3">
    <source>
        <dbReference type="Google" id="ProtNLM"/>
    </source>
</evidence>
<comment type="caution">
    <text evidence="1">The sequence shown here is derived from an EMBL/GenBank/DDBJ whole genome shotgun (WGS) entry which is preliminary data.</text>
</comment>
<protein>
    <recommendedName>
        <fullName evidence="3">Ankyrin repeats (3 copies)</fullName>
    </recommendedName>
</protein>